<accession>A0ABD0ZCV4</accession>
<dbReference type="InterPro" id="IPR055294">
    <property type="entry name" value="FBL60-like"/>
</dbReference>
<dbReference type="EMBL" id="JBANAX010000818">
    <property type="protein sequence ID" value="KAL1192517.1"/>
    <property type="molecule type" value="Genomic_DNA"/>
</dbReference>
<dbReference type="Gene3D" id="3.80.10.10">
    <property type="entry name" value="Ribonuclease Inhibitor"/>
    <property type="match status" value="1"/>
</dbReference>
<dbReference type="CDD" id="cd22160">
    <property type="entry name" value="F-box_AtFBL13-like"/>
    <property type="match status" value="1"/>
</dbReference>
<dbReference type="AlphaFoldDB" id="A0ABD0ZCV4"/>
<gene>
    <name evidence="3" type="ORF">V5N11_012410</name>
</gene>
<evidence type="ECO:0000313" key="3">
    <source>
        <dbReference type="EMBL" id="KAL1192517.1"/>
    </source>
</evidence>
<organism evidence="3 4">
    <name type="scientific">Cardamine amara subsp. amara</name>
    <dbReference type="NCBI Taxonomy" id="228776"/>
    <lineage>
        <taxon>Eukaryota</taxon>
        <taxon>Viridiplantae</taxon>
        <taxon>Streptophyta</taxon>
        <taxon>Embryophyta</taxon>
        <taxon>Tracheophyta</taxon>
        <taxon>Spermatophyta</taxon>
        <taxon>Magnoliopsida</taxon>
        <taxon>eudicotyledons</taxon>
        <taxon>Gunneridae</taxon>
        <taxon>Pentapetalae</taxon>
        <taxon>rosids</taxon>
        <taxon>malvids</taxon>
        <taxon>Brassicales</taxon>
        <taxon>Brassicaceae</taxon>
        <taxon>Cardamineae</taxon>
        <taxon>Cardamine</taxon>
    </lineage>
</organism>
<dbReference type="InterPro" id="IPR001810">
    <property type="entry name" value="F-box_dom"/>
</dbReference>
<reference evidence="3 4" key="1">
    <citation type="submission" date="2024-04" db="EMBL/GenBank/DDBJ databases">
        <title>Genome assembly C_amara_ONT_v2.</title>
        <authorList>
            <person name="Yant L."/>
            <person name="Moore C."/>
            <person name="Slenker M."/>
        </authorList>
    </citation>
    <scope>NUCLEOTIDE SEQUENCE [LARGE SCALE GENOMIC DNA]</scope>
    <source>
        <tissue evidence="3">Leaf</tissue>
    </source>
</reference>
<proteinExistence type="predicted"/>
<dbReference type="SUPFAM" id="SSF81383">
    <property type="entry name" value="F-box domain"/>
    <property type="match status" value="1"/>
</dbReference>
<sequence>MESDRISSLLDSLLAHIVSYLPIEDSIKTSVLSKRWELVWLNASVLDLKKSVFPPDNNKVPEMVMNKFLKFNRRLHMHTFKVKYDDHNICTFQYLVWIDIMINRGIQHLDVETNNSHDHIHYMPKNIYKSKTLVCLKLTNVGITDNHQELVVSLPCLKIMYLEDIFLDKDGPLITEKLILGCPVLEDLNLLRGQYLDDDVQNLPLLRVKSQTLKIFRLTFN</sequence>
<name>A0ABD0ZCV4_CARAN</name>
<evidence type="ECO:0000313" key="4">
    <source>
        <dbReference type="Proteomes" id="UP001558713"/>
    </source>
</evidence>
<feature type="domain" description="F-box" evidence="1">
    <location>
        <begin position="6"/>
        <end position="41"/>
    </location>
</feature>
<dbReference type="Proteomes" id="UP001558713">
    <property type="component" value="Unassembled WGS sequence"/>
</dbReference>
<dbReference type="InterPro" id="IPR036047">
    <property type="entry name" value="F-box-like_dom_sf"/>
</dbReference>
<dbReference type="Pfam" id="PF24758">
    <property type="entry name" value="LRR_At5g56370"/>
    <property type="match status" value="1"/>
</dbReference>
<feature type="domain" description="F-box/LRR-repeat protein 15/At3g58940/PEG3-like LRR" evidence="2">
    <location>
        <begin position="97"/>
        <end position="215"/>
    </location>
</feature>
<dbReference type="InterPro" id="IPR055411">
    <property type="entry name" value="LRR_FXL15/At3g58940/PEG3-like"/>
</dbReference>
<comment type="caution">
    <text evidence="3">The sequence shown here is derived from an EMBL/GenBank/DDBJ whole genome shotgun (WGS) entry which is preliminary data.</text>
</comment>
<dbReference type="Pfam" id="PF00646">
    <property type="entry name" value="F-box"/>
    <property type="match status" value="1"/>
</dbReference>
<dbReference type="InterPro" id="IPR032675">
    <property type="entry name" value="LRR_dom_sf"/>
</dbReference>
<dbReference type="PANTHER" id="PTHR31293:SF12">
    <property type="entry name" value="RNI-LIKE SUPERFAMILY PROTEIN"/>
    <property type="match status" value="1"/>
</dbReference>
<evidence type="ECO:0000259" key="1">
    <source>
        <dbReference type="Pfam" id="PF00646"/>
    </source>
</evidence>
<dbReference type="SUPFAM" id="SSF52047">
    <property type="entry name" value="RNI-like"/>
    <property type="match status" value="1"/>
</dbReference>
<keyword evidence="4" id="KW-1185">Reference proteome</keyword>
<evidence type="ECO:0000259" key="2">
    <source>
        <dbReference type="Pfam" id="PF24758"/>
    </source>
</evidence>
<dbReference type="PANTHER" id="PTHR31293">
    <property type="entry name" value="RNI-LIKE SUPERFAMILY PROTEIN"/>
    <property type="match status" value="1"/>
</dbReference>
<protein>
    <submittedName>
        <fullName evidence="3">F-box/FBD/LRR-repeat protein</fullName>
    </submittedName>
</protein>
<dbReference type="InterPro" id="IPR053781">
    <property type="entry name" value="F-box_AtFBL13-like"/>
</dbReference>